<gene>
    <name evidence="1" type="ORF">LCGC14_2851780</name>
</gene>
<feature type="non-terminal residue" evidence="1">
    <location>
        <position position="89"/>
    </location>
</feature>
<dbReference type="EMBL" id="LAZR01054868">
    <property type="protein sequence ID" value="KKK77618.1"/>
    <property type="molecule type" value="Genomic_DNA"/>
</dbReference>
<comment type="caution">
    <text evidence="1">The sequence shown here is derived from an EMBL/GenBank/DDBJ whole genome shotgun (WGS) entry which is preliminary data.</text>
</comment>
<evidence type="ECO:0000313" key="1">
    <source>
        <dbReference type="EMBL" id="KKK77618.1"/>
    </source>
</evidence>
<name>A0A0F8Y8C2_9ZZZZ</name>
<sequence length="89" mass="9976">MIDISNHGDVYITINTDIASEPRLTLTFTRHDETSDKGQVTINLLQADDLRVQRDLGVSEQDRRGGCRVNLAGQVFESDDFDGLIRTEP</sequence>
<accession>A0A0F8Y8C2</accession>
<organism evidence="1">
    <name type="scientific">marine sediment metagenome</name>
    <dbReference type="NCBI Taxonomy" id="412755"/>
    <lineage>
        <taxon>unclassified sequences</taxon>
        <taxon>metagenomes</taxon>
        <taxon>ecological metagenomes</taxon>
    </lineage>
</organism>
<protein>
    <submittedName>
        <fullName evidence="1">Uncharacterized protein</fullName>
    </submittedName>
</protein>
<dbReference type="AlphaFoldDB" id="A0A0F8Y8C2"/>
<proteinExistence type="predicted"/>
<reference evidence="1" key="1">
    <citation type="journal article" date="2015" name="Nature">
        <title>Complex archaea that bridge the gap between prokaryotes and eukaryotes.</title>
        <authorList>
            <person name="Spang A."/>
            <person name="Saw J.H."/>
            <person name="Jorgensen S.L."/>
            <person name="Zaremba-Niedzwiedzka K."/>
            <person name="Martijn J."/>
            <person name="Lind A.E."/>
            <person name="van Eijk R."/>
            <person name="Schleper C."/>
            <person name="Guy L."/>
            <person name="Ettema T.J."/>
        </authorList>
    </citation>
    <scope>NUCLEOTIDE SEQUENCE</scope>
</reference>